<organism evidence="1 2">
    <name type="scientific">Naganishia vaughanmartiniae</name>
    <dbReference type="NCBI Taxonomy" id="1424756"/>
    <lineage>
        <taxon>Eukaryota</taxon>
        <taxon>Fungi</taxon>
        <taxon>Dikarya</taxon>
        <taxon>Basidiomycota</taxon>
        <taxon>Agaricomycotina</taxon>
        <taxon>Tremellomycetes</taxon>
        <taxon>Filobasidiales</taxon>
        <taxon>Filobasidiaceae</taxon>
        <taxon>Naganishia</taxon>
    </lineage>
</organism>
<gene>
    <name evidence="1" type="ORF">QFC22_004532</name>
</gene>
<evidence type="ECO:0000313" key="2">
    <source>
        <dbReference type="Proteomes" id="UP001243375"/>
    </source>
</evidence>
<sequence length="487" mass="53212">MNIDTPPPLETPPVADDIAGSTTTMNPDSAVTAEKDDVDMDAHQPSLGTKQLSNGSTGAGVVSGKTAGSAAAAAAEEAFPTKVADFFKPRREATKAAVAGGEQTNGVGSDAKGKGKEIAGEAYLAGREGLPWVEKYRPNTLDDVVSHKDITGTIENFIKKGRLPHLLFYGPPGTGKTSTILAIARLIYGDATYRSHILELNASDDRGIDVVREQIKGFAQTRVLFSKGFKLIILDEADMMTNAAQGALRRGKSAPLPIFFSSTFAGDQRLPVSISDGKKVIEQYTKNVRFCILCNYVNKITPAIQSRCTKFRFSPLPEKEVEKKVDQVVEREKVNITPDGKQALLKLSKGDMRRALNVLQACHAAYDTVDETAVYNCTGNPHPRDVEAVVQSMMRDEFGTSYECKQIAHRFDRPFDQAQDGPWASASGSHHGHIRSPGDRRTAESSKSVPPRPTRIMRGLSSMPWSLVRRHKAEEQDEDELNQDRKE</sequence>
<evidence type="ECO:0000313" key="1">
    <source>
        <dbReference type="EMBL" id="KAJ9116875.1"/>
    </source>
</evidence>
<name>A0ACC2WYK5_9TREE</name>
<reference evidence="1" key="1">
    <citation type="submission" date="2023-04" db="EMBL/GenBank/DDBJ databases">
        <title>Draft Genome sequencing of Naganishia species isolated from polar environments using Oxford Nanopore Technology.</title>
        <authorList>
            <person name="Leo P."/>
            <person name="Venkateswaran K."/>
        </authorList>
    </citation>
    <scope>NUCLEOTIDE SEQUENCE</scope>
    <source>
        <strain evidence="1">MNA-CCFEE 5425</strain>
    </source>
</reference>
<comment type="caution">
    <text evidence="1">The sequence shown here is derived from an EMBL/GenBank/DDBJ whole genome shotgun (WGS) entry which is preliminary data.</text>
</comment>
<accession>A0ACC2WYK5</accession>
<dbReference type="EMBL" id="JASBWU010000013">
    <property type="protein sequence ID" value="KAJ9116875.1"/>
    <property type="molecule type" value="Genomic_DNA"/>
</dbReference>
<proteinExistence type="predicted"/>
<keyword evidence="2" id="KW-1185">Reference proteome</keyword>
<protein>
    <submittedName>
        <fullName evidence="1">Uncharacterized protein</fullName>
    </submittedName>
</protein>
<dbReference type="Proteomes" id="UP001243375">
    <property type="component" value="Unassembled WGS sequence"/>
</dbReference>